<evidence type="ECO:0000259" key="4">
    <source>
        <dbReference type="PROSITE" id="PS50956"/>
    </source>
</evidence>
<dbReference type="InterPro" id="IPR036388">
    <property type="entry name" value="WH-like_DNA-bd_sf"/>
</dbReference>
<dbReference type="InterPro" id="IPR019888">
    <property type="entry name" value="Tscrpt_reg_AsnC-like"/>
</dbReference>
<dbReference type="PRINTS" id="PR00033">
    <property type="entry name" value="HTHASNC"/>
</dbReference>
<dbReference type="SMART" id="SM00344">
    <property type="entry name" value="HTH_ASNC"/>
    <property type="match status" value="1"/>
</dbReference>
<proteinExistence type="predicted"/>
<dbReference type="SUPFAM" id="SSF46785">
    <property type="entry name" value="Winged helix' DNA-binding domain"/>
    <property type="match status" value="1"/>
</dbReference>
<sequence>MMNHPMIDETDLAILQLLLEDANLSYKEIGQMVHMTGQAVGARVRKLEDLGIIEGYTLRWNPERLGLVVRAFVTVFMKSGLAHQSFQDYITDKDSVTEVHRVSGEGCYWMSVRVDTLARLNELLDGLLQFGNYKVSLSIGQVK</sequence>
<keyword evidence="2" id="KW-0238">DNA-binding</keyword>
<dbReference type="Gene3D" id="3.30.70.920">
    <property type="match status" value="1"/>
</dbReference>
<dbReference type="InterPro" id="IPR011008">
    <property type="entry name" value="Dimeric_a/b-barrel"/>
</dbReference>
<dbReference type="InterPro" id="IPR011991">
    <property type="entry name" value="ArsR-like_HTH"/>
</dbReference>
<accession>A0ABQ1YRZ0</accession>
<evidence type="ECO:0000256" key="2">
    <source>
        <dbReference type="ARBA" id="ARBA00023125"/>
    </source>
</evidence>
<evidence type="ECO:0000313" key="6">
    <source>
        <dbReference type="Proteomes" id="UP000659344"/>
    </source>
</evidence>
<dbReference type="PANTHER" id="PTHR30154">
    <property type="entry name" value="LEUCINE-RESPONSIVE REGULATORY PROTEIN"/>
    <property type="match status" value="1"/>
</dbReference>
<protein>
    <submittedName>
        <fullName evidence="5">HTH-type transcriptional regulator LrpB</fullName>
    </submittedName>
</protein>
<feature type="domain" description="HTH asnC-type" evidence="4">
    <location>
        <begin position="7"/>
        <end position="68"/>
    </location>
</feature>
<dbReference type="PANTHER" id="PTHR30154:SF55">
    <property type="entry name" value="HTH-TYPE TRANSCRIPTIONAL REGULATOR LRPB"/>
    <property type="match status" value="1"/>
</dbReference>
<dbReference type="Gene3D" id="1.10.10.10">
    <property type="entry name" value="Winged helix-like DNA-binding domain superfamily/Winged helix DNA-binding domain"/>
    <property type="match status" value="1"/>
</dbReference>
<dbReference type="SUPFAM" id="SSF54909">
    <property type="entry name" value="Dimeric alpha+beta barrel"/>
    <property type="match status" value="1"/>
</dbReference>
<evidence type="ECO:0000256" key="3">
    <source>
        <dbReference type="ARBA" id="ARBA00023163"/>
    </source>
</evidence>
<gene>
    <name evidence="5" type="primary">lrpB</name>
    <name evidence="5" type="ORF">GCM10008013_41990</name>
</gene>
<reference evidence="6" key="1">
    <citation type="journal article" date="2019" name="Int. J. Syst. Evol. Microbiol.">
        <title>The Global Catalogue of Microorganisms (GCM) 10K type strain sequencing project: providing services to taxonomists for standard genome sequencing and annotation.</title>
        <authorList>
            <consortium name="The Broad Institute Genomics Platform"/>
            <consortium name="The Broad Institute Genome Sequencing Center for Infectious Disease"/>
            <person name="Wu L."/>
            <person name="Ma J."/>
        </authorList>
    </citation>
    <scope>NUCLEOTIDE SEQUENCE [LARGE SCALE GENOMIC DNA]</scope>
    <source>
        <strain evidence="6">CGMCC 1.12769</strain>
    </source>
</reference>
<dbReference type="PROSITE" id="PS50956">
    <property type="entry name" value="HTH_ASNC_2"/>
    <property type="match status" value="1"/>
</dbReference>
<evidence type="ECO:0000313" key="5">
    <source>
        <dbReference type="EMBL" id="GGH35617.1"/>
    </source>
</evidence>
<dbReference type="Proteomes" id="UP000659344">
    <property type="component" value="Unassembled WGS sequence"/>
</dbReference>
<evidence type="ECO:0000256" key="1">
    <source>
        <dbReference type="ARBA" id="ARBA00023015"/>
    </source>
</evidence>
<dbReference type="CDD" id="cd00090">
    <property type="entry name" value="HTH_ARSR"/>
    <property type="match status" value="1"/>
</dbReference>
<dbReference type="InterPro" id="IPR019887">
    <property type="entry name" value="Tscrpt_reg_AsnC/Lrp_C"/>
</dbReference>
<keyword evidence="1" id="KW-0805">Transcription regulation</keyword>
<organism evidence="5 6">
    <name type="scientific">Paenibacillus segetis</name>
    <dbReference type="NCBI Taxonomy" id="1325360"/>
    <lineage>
        <taxon>Bacteria</taxon>
        <taxon>Bacillati</taxon>
        <taxon>Bacillota</taxon>
        <taxon>Bacilli</taxon>
        <taxon>Bacillales</taxon>
        <taxon>Paenibacillaceae</taxon>
        <taxon>Paenibacillus</taxon>
    </lineage>
</organism>
<comment type="caution">
    <text evidence="5">The sequence shown here is derived from an EMBL/GenBank/DDBJ whole genome shotgun (WGS) entry which is preliminary data.</text>
</comment>
<keyword evidence="3" id="KW-0804">Transcription</keyword>
<dbReference type="Pfam" id="PF13404">
    <property type="entry name" value="HTH_AsnC-type"/>
    <property type="match status" value="1"/>
</dbReference>
<dbReference type="Pfam" id="PF01037">
    <property type="entry name" value="AsnC_trans_reg"/>
    <property type="match status" value="1"/>
</dbReference>
<dbReference type="InterPro" id="IPR000485">
    <property type="entry name" value="AsnC-type_HTH_dom"/>
</dbReference>
<dbReference type="EMBL" id="BMFT01000004">
    <property type="protein sequence ID" value="GGH35617.1"/>
    <property type="molecule type" value="Genomic_DNA"/>
</dbReference>
<name>A0ABQ1YRZ0_9BACL</name>
<dbReference type="InterPro" id="IPR036390">
    <property type="entry name" value="WH_DNA-bd_sf"/>
</dbReference>
<keyword evidence="6" id="KW-1185">Reference proteome</keyword>